<organism evidence="2 3">
    <name type="scientific">Calothrix parietina FACHB-288</name>
    <dbReference type="NCBI Taxonomy" id="2692896"/>
    <lineage>
        <taxon>Bacteria</taxon>
        <taxon>Bacillati</taxon>
        <taxon>Cyanobacteriota</taxon>
        <taxon>Cyanophyceae</taxon>
        <taxon>Nostocales</taxon>
        <taxon>Calotrichaceae</taxon>
        <taxon>Calothrix</taxon>
    </lineage>
</organism>
<gene>
    <name evidence="2" type="ORF">H6G24_12655</name>
</gene>
<proteinExistence type="predicted"/>
<accession>A0ABR8A8M5</accession>
<sequence>MKAGWKRIEATLHDLGTKTAADNAEAGASPKRPFSFRISVGATESKDGDVTSSSQELNTQGATIDLSADPQGNFSDAENGFSQHNPVQAFSTQETGGKAPSLPKFKTPTFSNHRHGANPGLAMNLLKEIEEQVVGWEKELKNILKQIQDVYLEGPIVNGWLESNPQETEQGGKATLRHAEVDRLMDYVEEICATNAKLSQSGRTGYRLCGVDDTGKVWTRPCPPDQVASVSMAIARYQKLRQLLGRKQYLETRLSQLAETLVILHSHIQQA</sequence>
<feature type="region of interest" description="Disordered" evidence="1">
    <location>
        <begin position="1"/>
        <end position="57"/>
    </location>
</feature>
<dbReference type="RefSeq" id="WP_190542368.1">
    <property type="nucleotide sequence ID" value="NZ_CAWPNO010000048.1"/>
</dbReference>
<evidence type="ECO:0000313" key="3">
    <source>
        <dbReference type="Proteomes" id="UP000658514"/>
    </source>
</evidence>
<evidence type="ECO:0000256" key="1">
    <source>
        <dbReference type="SAM" id="MobiDB-lite"/>
    </source>
</evidence>
<dbReference type="EMBL" id="JACJQH010000017">
    <property type="protein sequence ID" value="MBD2196341.1"/>
    <property type="molecule type" value="Genomic_DNA"/>
</dbReference>
<name>A0ABR8A8M5_9CYAN</name>
<evidence type="ECO:0000313" key="2">
    <source>
        <dbReference type="EMBL" id="MBD2196341.1"/>
    </source>
</evidence>
<dbReference type="Proteomes" id="UP000658514">
    <property type="component" value="Unassembled WGS sequence"/>
</dbReference>
<feature type="region of interest" description="Disordered" evidence="1">
    <location>
        <begin position="90"/>
        <end position="112"/>
    </location>
</feature>
<feature type="compositionally biased region" description="Basic and acidic residues" evidence="1">
    <location>
        <begin position="1"/>
        <end position="16"/>
    </location>
</feature>
<comment type="caution">
    <text evidence="2">The sequence shown here is derived from an EMBL/GenBank/DDBJ whole genome shotgun (WGS) entry which is preliminary data.</text>
</comment>
<protein>
    <submittedName>
        <fullName evidence="2">Uncharacterized protein</fullName>
    </submittedName>
</protein>
<keyword evidence="3" id="KW-1185">Reference proteome</keyword>
<reference evidence="2 3" key="1">
    <citation type="journal article" date="2020" name="ISME J.">
        <title>Comparative genomics reveals insights into cyanobacterial evolution and habitat adaptation.</title>
        <authorList>
            <person name="Chen M.Y."/>
            <person name="Teng W.K."/>
            <person name="Zhao L."/>
            <person name="Hu C.X."/>
            <person name="Zhou Y.K."/>
            <person name="Han B.P."/>
            <person name="Song L.R."/>
            <person name="Shu W.S."/>
        </authorList>
    </citation>
    <scope>NUCLEOTIDE SEQUENCE [LARGE SCALE GENOMIC DNA]</scope>
    <source>
        <strain evidence="2 3">FACHB-288</strain>
    </source>
</reference>